<evidence type="ECO:0000259" key="1">
    <source>
        <dbReference type="Pfam" id="PF13456"/>
    </source>
</evidence>
<evidence type="ECO:0000313" key="3">
    <source>
        <dbReference type="Proteomes" id="UP001497516"/>
    </source>
</evidence>
<proteinExistence type="predicted"/>
<organism evidence="2 3">
    <name type="scientific">Linum trigynum</name>
    <dbReference type="NCBI Taxonomy" id="586398"/>
    <lineage>
        <taxon>Eukaryota</taxon>
        <taxon>Viridiplantae</taxon>
        <taxon>Streptophyta</taxon>
        <taxon>Embryophyta</taxon>
        <taxon>Tracheophyta</taxon>
        <taxon>Spermatophyta</taxon>
        <taxon>Magnoliopsida</taxon>
        <taxon>eudicotyledons</taxon>
        <taxon>Gunneridae</taxon>
        <taxon>Pentapetalae</taxon>
        <taxon>rosids</taxon>
        <taxon>fabids</taxon>
        <taxon>Malpighiales</taxon>
        <taxon>Linaceae</taxon>
        <taxon>Linum</taxon>
    </lineage>
</organism>
<keyword evidence="3" id="KW-1185">Reference proteome</keyword>
<dbReference type="PANTHER" id="PTHR47723:SF24">
    <property type="entry name" value="RNASE H TYPE-1 DOMAIN-CONTAINING PROTEIN"/>
    <property type="match status" value="1"/>
</dbReference>
<sequence>MFNGAKLAEEDIVPRATSLLDEYQQHQAALHPPQHNTVGRHWGKPIQGKVKLNTYAGVCEEGGRLGVVVRDAEGRFLMAVAKRVRGEQNPEFGEALAAELGLQLVRQHQLGLPILEMDCKAVLNRIREVNRDQTKLEVICRNIKRLLEDLGDGGCRLIYRTANEAAHIMAHLKTRWNKTGIWF</sequence>
<dbReference type="InterPro" id="IPR044730">
    <property type="entry name" value="RNase_H-like_dom_plant"/>
</dbReference>
<dbReference type="EMBL" id="OZ034814">
    <property type="protein sequence ID" value="CAL1360251.1"/>
    <property type="molecule type" value="Genomic_DNA"/>
</dbReference>
<dbReference type="Proteomes" id="UP001497516">
    <property type="component" value="Chromosome 10"/>
</dbReference>
<dbReference type="InterPro" id="IPR053151">
    <property type="entry name" value="RNase_H-like"/>
</dbReference>
<dbReference type="PANTHER" id="PTHR47723">
    <property type="entry name" value="OS05G0353850 PROTEIN"/>
    <property type="match status" value="1"/>
</dbReference>
<gene>
    <name evidence="2" type="ORF">LTRI10_LOCUS7697</name>
</gene>
<name>A0AAV2CVR8_9ROSI</name>
<dbReference type="GO" id="GO:0003676">
    <property type="term" value="F:nucleic acid binding"/>
    <property type="evidence" value="ECO:0007669"/>
    <property type="project" value="InterPro"/>
</dbReference>
<accession>A0AAV2CVR8</accession>
<evidence type="ECO:0000313" key="2">
    <source>
        <dbReference type="EMBL" id="CAL1360251.1"/>
    </source>
</evidence>
<dbReference type="GO" id="GO:0004523">
    <property type="term" value="F:RNA-DNA hybrid ribonuclease activity"/>
    <property type="evidence" value="ECO:0007669"/>
    <property type="project" value="InterPro"/>
</dbReference>
<dbReference type="AlphaFoldDB" id="A0AAV2CVR8"/>
<reference evidence="2 3" key="1">
    <citation type="submission" date="2024-04" db="EMBL/GenBank/DDBJ databases">
        <authorList>
            <person name="Fracassetti M."/>
        </authorList>
    </citation>
    <scope>NUCLEOTIDE SEQUENCE [LARGE SCALE GENOMIC DNA]</scope>
</reference>
<dbReference type="Pfam" id="PF13456">
    <property type="entry name" value="RVT_3"/>
    <property type="match status" value="1"/>
</dbReference>
<protein>
    <recommendedName>
        <fullName evidence="1">RNase H type-1 domain-containing protein</fullName>
    </recommendedName>
</protein>
<feature type="domain" description="RNase H type-1" evidence="1">
    <location>
        <begin position="62"/>
        <end position="171"/>
    </location>
</feature>
<dbReference type="InterPro" id="IPR002156">
    <property type="entry name" value="RNaseH_domain"/>
</dbReference>
<dbReference type="InterPro" id="IPR012337">
    <property type="entry name" value="RNaseH-like_sf"/>
</dbReference>
<dbReference type="SUPFAM" id="SSF53098">
    <property type="entry name" value="Ribonuclease H-like"/>
    <property type="match status" value="1"/>
</dbReference>
<dbReference type="CDD" id="cd06222">
    <property type="entry name" value="RNase_H_like"/>
    <property type="match status" value="1"/>
</dbReference>
<dbReference type="InterPro" id="IPR036397">
    <property type="entry name" value="RNaseH_sf"/>
</dbReference>
<dbReference type="Gene3D" id="3.30.420.10">
    <property type="entry name" value="Ribonuclease H-like superfamily/Ribonuclease H"/>
    <property type="match status" value="1"/>
</dbReference>